<dbReference type="EMBL" id="DF973360">
    <property type="protein sequence ID" value="GAU27637.1"/>
    <property type="molecule type" value="Genomic_DNA"/>
</dbReference>
<dbReference type="GO" id="GO:0016787">
    <property type="term" value="F:hydrolase activity"/>
    <property type="evidence" value="ECO:0007669"/>
    <property type="project" value="UniProtKB-KW"/>
</dbReference>
<organism evidence="5 6">
    <name type="scientific">Trifolium subterraneum</name>
    <name type="common">Subterranean clover</name>
    <dbReference type="NCBI Taxonomy" id="3900"/>
    <lineage>
        <taxon>Eukaryota</taxon>
        <taxon>Viridiplantae</taxon>
        <taxon>Streptophyta</taxon>
        <taxon>Embryophyta</taxon>
        <taxon>Tracheophyta</taxon>
        <taxon>Spermatophyta</taxon>
        <taxon>Magnoliopsida</taxon>
        <taxon>eudicotyledons</taxon>
        <taxon>Gunneridae</taxon>
        <taxon>Pentapetalae</taxon>
        <taxon>rosids</taxon>
        <taxon>fabids</taxon>
        <taxon>Fabales</taxon>
        <taxon>Fabaceae</taxon>
        <taxon>Papilionoideae</taxon>
        <taxon>50 kb inversion clade</taxon>
        <taxon>NPAAA clade</taxon>
        <taxon>Hologalegina</taxon>
        <taxon>IRL clade</taxon>
        <taxon>Trifolieae</taxon>
        <taxon>Trifolium</taxon>
    </lineage>
</organism>
<dbReference type="OrthoDB" id="2013098at2759"/>
<dbReference type="InterPro" id="IPR036397">
    <property type="entry name" value="RNaseH_sf"/>
</dbReference>
<dbReference type="InterPro" id="IPR013103">
    <property type="entry name" value="RVT_2"/>
</dbReference>
<dbReference type="GO" id="GO:0046872">
    <property type="term" value="F:metal ion binding"/>
    <property type="evidence" value="ECO:0007669"/>
    <property type="project" value="UniProtKB-KW"/>
</dbReference>
<sequence length="1199" mass="137692">MKGGDPTSQRMSSGGESLLEKSASEETPNFAKKPICTLIIFSKSLTERNIVLKNQLLLMVWCRISRVHEYAFDSLACDTSNYFYKTVTSWLQRCNRSSTIINASSCSCFQASTMADAVSYFPTSIPKFDGFYDHWAELMENLLRSKDYWSLIETGVITAPENPTAEQTLAVAESRLKDLKVKNYLFQSIDRSILETILDRSTSRQIWESIRQKFQGSTRVKRAQLQSLRREFEVLWMKEDESVNDFFSITLVIANKMTAHGESLSQGQIVEKILRSMTTKFEYVVCSIEQSSDTTTMSIDELQSNLLVHEGRMNHHKVKQEEQALKISNLGKGYGHLSFKGLNALAKREMVKGLPVIKDNQSVCLDCVVSKQHRDSFPKGTSWRAATKLELIHSDICGPINPTSNGGNRYFITFTDDLTRKTWIYPLKYKASAFECFKKFKALVEKESNCVIKCLRTDRGGEFTSSNFDEFCSEHGIKRQLPAAYTPQQNGVSERKNRTILNMVRSMLSGKNVPKRFWPEAVVWATYVINRSPTLFVKDMTPEEAWSSTKPSVSHFKVFGCIGYAHISDTQRKKLDPKGIKDVVFDESNGWNWDEKTKNQSPQVIEETISEHSDQGITVEEDQQGDEHTPIDENEYEEDYEDNGDVNTTIRQLPPRARKPPGWVQDYVTNIEDSDIEAMHNLAVFCDDNDPHNYEEASKMTVWRKAMDQEIESIERNNTWKLVSLPKEAKRIGVKWIFKTKYNENEEVEKYKARLVAKGYSQQYGIDFNEVFAPVARWDTIRVILAITASQGWYVYQFDVKSVFLHGELQENVYVDQPPGYCKKDGMVYKLRKALYGLKQAQKAWYNKIESYFMQENFVKCSHEHTLFVKQDKKENILIVSLYVDDLIFTRSNEEMFEKFKKSMKNEFAMTDLGKMRFFLGVEVKQLDCGIFINQQKYANEILERFNMTQCNKVCSPIVPGNKLIKDENGKLVDATSFRQMTGCLMYLLASRPDLTFSVCLIARYMERPTELHLAAAKRVLRYFKGSLDFGILYKRNCELKLEGWSDSDYAGDLDDRKNTSGYVFMLGSSPISWSSKKQPIVTLSTTKAEYVSAASCACQAIWLRRILDHLLQTQKCTIIHCDNSSSIKLSKNPVMHGRCKHIDVRYHFLRDLTKEGVVELIHCSTQDQIANIMTKALKLDLSCDLRSRLGVCSFQDCI</sequence>
<dbReference type="InterPro" id="IPR043502">
    <property type="entry name" value="DNA/RNA_pol_sf"/>
</dbReference>
<dbReference type="Gene3D" id="3.30.420.10">
    <property type="entry name" value="Ribonuclease H-like superfamily/Ribonuclease H"/>
    <property type="match status" value="1"/>
</dbReference>
<accession>A0A2Z6NDW7</accession>
<keyword evidence="6" id="KW-1185">Reference proteome</keyword>
<evidence type="ECO:0000256" key="2">
    <source>
        <dbReference type="ARBA" id="ARBA00022801"/>
    </source>
</evidence>
<dbReference type="PANTHER" id="PTHR42648">
    <property type="entry name" value="TRANSPOSASE, PUTATIVE-RELATED"/>
    <property type="match status" value="1"/>
</dbReference>
<keyword evidence="2" id="KW-0378">Hydrolase</keyword>
<feature type="compositionally biased region" description="Acidic residues" evidence="3">
    <location>
        <begin position="632"/>
        <end position="644"/>
    </location>
</feature>
<dbReference type="SUPFAM" id="SSF53098">
    <property type="entry name" value="Ribonuclease H-like"/>
    <property type="match status" value="1"/>
</dbReference>
<evidence type="ECO:0000256" key="1">
    <source>
        <dbReference type="ARBA" id="ARBA00022723"/>
    </source>
</evidence>
<dbReference type="SUPFAM" id="SSF56672">
    <property type="entry name" value="DNA/RNA polymerases"/>
    <property type="match status" value="1"/>
</dbReference>
<dbReference type="Pfam" id="PF07727">
    <property type="entry name" value="RVT_2"/>
    <property type="match status" value="1"/>
</dbReference>
<evidence type="ECO:0000313" key="5">
    <source>
        <dbReference type="EMBL" id="GAU27637.1"/>
    </source>
</evidence>
<dbReference type="Proteomes" id="UP000242715">
    <property type="component" value="Unassembled WGS sequence"/>
</dbReference>
<keyword evidence="1" id="KW-0479">Metal-binding</keyword>
<gene>
    <name evidence="5" type="ORF">TSUD_125830</name>
</gene>
<protein>
    <recommendedName>
        <fullName evidence="4">Integrase catalytic domain-containing protein</fullName>
    </recommendedName>
</protein>
<dbReference type="AlphaFoldDB" id="A0A2Z6NDW7"/>
<evidence type="ECO:0000256" key="3">
    <source>
        <dbReference type="SAM" id="MobiDB-lite"/>
    </source>
</evidence>
<dbReference type="GO" id="GO:0003676">
    <property type="term" value="F:nucleic acid binding"/>
    <property type="evidence" value="ECO:0007669"/>
    <property type="project" value="InterPro"/>
</dbReference>
<dbReference type="Pfam" id="PF14223">
    <property type="entry name" value="Retrotran_gag_2"/>
    <property type="match status" value="1"/>
</dbReference>
<feature type="domain" description="Integrase catalytic" evidence="4">
    <location>
        <begin position="374"/>
        <end position="550"/>
    </location>
</feature>
<dbReference type="PROSITE" id="PS50994">
    <property type="entry name" value="INTEGRASE"/>
    <property type="match status" value="1"/>
</dbReference>
<dbReference type="InterPro" id="IPR039537">
    <property type="entry name" value="Retrotran_Ty1/copia-like"/>
</dbReference>
<dbReference type="InterPro" id="IPR001584">
    <property type="entry name" value="Integrase_cat-core"/>
</dbReference>
<dbReference type="PANTHER" id="PTHR42648:SF18">
    <property type="entry name" value="RETROTRANSPOSON, UNCLASSIFIED-LIKE PROTEIN"/>
    <property type="match status" value="1"/>
</dbReference>
<dbReference type="Pfam" id="PF00665">
    <property type="entry name" value="rve"/>
    <property type="match status" value="1"/>
</dbReference>
<evidence type="ECO:0000259" key="4">
    <source>
        <dbReference type="PROSITE" id="PS50994"/>
    </source>
</evidence>
<evidence type="ECO:0000313" key="6">
    <source>
        <dbReference type="Proteomes" id="UP000242715"/>
    </source>
</evidence>
<name>A0A2Z6NDW7_TRISU</name>
<proteinExistence type="predicted"/>
<feature type="region of interest" description="Disordered" evidence="3">
    <location>
        <begin position="610"/>
        <end position="647"/>
    </location>
</feature>
<dbReference type="CDD" id="cd09272">
    <property type="entry name" value="RNase_HI_RT_Ty1"/>
    <property type="match status" value="1"/>
</dbReference>
<reference evidence="6" key="1">
    <citation type="journal article" date="2017" name="Front. Plant Sci.">
        <title>Climate Clever Clovers: New Paradigm to Reduce the Environmental Footprint of Ruminants by Breeding Low Methanogenic Forages Utilizing Haplotype Variation.</title>
        <authorList>
            <person name="Kaur P."/>
            <person name="Appels R."/>
            <person name="Bayer P.E."/>
            <person name="Keeble-Gagnere G."/>
            <person name="Wang J."/>
            <person name="Hirakawa H."/>
            <person name="Shirasawa K."/>
            <person name="Vercoe P."/>
            <person name="Stefanova K."/>
            <person name="Durmic Z."/>
            <person name="Nichols P."/>
            <person name="Revell C."/>
            <person name="Isobe S.N."/>
            <person name="Edwards D."/>
            <person name="Erskine W."/>
        </authorList>
    </citation>
    <scope>NUCLEOTIDE SEQUENCE [LARGE SCALE GENOMIC DNA]</scope>
    <source>
        <strain evidence="6">cv. Daliak</strain>
    </source>
</reference>
<dbReference type="InterPro" id="IPR012337">
    <property type="entry name" value="RNaseH-like_sf"/>
</dbReference>
<dbReference type="GO" id="GO:0015074">
    <property type="term" value="P:DNA integration"/>
    <property type="evidence" value="ECO:0007669"/>
    <property type="project" value="InterPro"/>
</dbReference>